<protein>
    <submittedName>
        <fullName evidence="1">Uncharacterized protein</fullName>
    </submittedName>
</protein>
<comment type="caution">
    <text evidence="1">The sequence shown here is derived from an EMBL/GenBank/DDBJ whole genome shotgun (WGS) entry which is preliminary data.</text>
</comment>
<name>A0A1X0CXI8_9MYCO</name>
<gene>
    <name evidence="1" type="ORF">BST26_19500</name>
</gene>
<proteinExistence type="predicted"/>
<keyword evidence="2" id="KW-1185">Reference proteome</keyword>
<sequence>MAGWPTVAELAHYALTVRFDPDQLEHRCMVGVLLAVVSIELRGQAVDIAIDEFLCGCCEVILISPGRLVLLLYDERLSVLSSAFLLHFEGVEPVAVAGQWNLLRTVVRRVPDVT</sequence>
<evidence type="ECO:0000313" key="2">
    <source>
        <dbReference type="Proteomes" id="UP000192801"/>
    </source>
</evidence>
<dbReference type="EMBL" id="MVHS01000070">
    <property type="protein sequence ID" value="ORA64894.1"/>
    <property type="molecule type" value="Genomic_DNA"/>
</dbReference>
<evidence type="ECO:0000313" key="1">
    <source>
        <dbReference type="EMBL" id="ORA64894.1"/>
    </source>
</evidence>
<dbReference type="Proteomes" id="UP000192801">
    <property type="component" value="Unassembled WGS sequence"/>
</dbReference>
<dbReference type="STRING" id="444597.BST26_19500"/>
<reference evidence="1 2" key="1">
    <citation type="submission" date="2016-12" db="EMBL/GenBank/DDBJ databases">
        <title>The new phylogeny of genus Mycobacterium.</title>
        <authorList>
            <person name="Tortoli E."/>
            <person name="Trovato A."/>
            <person name="Cirillo D.M."/>
        </authorList>
    </citation>
    <scope>NUCLEOTIDE SEQUENCE [LARGE SCALE GENOMIC DNA]</scope>
    <source>
        <strain evidence="1 2">DSM 45130</strain>
    </source>
</reference>
<accession>A0A1X0CXI8</accession>
<dbReference type="AlphaFoldDB" id="A0A1X0CXI8"/>
<organism evidence="1 2">
    <name type="scientific">Mycolicibacterium insubricum</name>
    <dbReference type="NCBI Taxonomy" id="444597"/>
    <lineage>
        <taxon>Bacteria</taxon>
        <taxon>Bacillati</taxon>
        <taxon>Actinomycetota</taxon>
        <taxon>Actinomycetes</taxon>
        <taxon>Mycobacteriales</taxon>
        <taxon>Mycobacteriaceae</taxon>
        <taxon>Mycolicibacterium</taxon>
    </lineage>
</organism>